<feature type="compositionally biased region" description="Low complexity" evidence="1">
    <location>
        <begin position="19"/>
        <end position="45"/>
    </location>
</feature>
<dbReference type="Proteomes" id="UP000027195">
    <property type="component" value="Unassembled WGS sequence"/>
</dbReference>
<dbReference type="InParanoid" id="A0A067N3B4"/>
<feature type="compositionally biased region" description="Polar residues" evidence="1">
    <location>
        <begin position="1"/>
        <end position="12"/>
    </location>
</feature>
<dbReference type="HOGENOM" id="CLU_1360217_0_0_1"/>
<accession>A0A067N3B4</accession>
<dbReference type="EMBL" id="KL198021">
    <property type="protein sequence ID" value="KDQ18637.1"/>
    <property type="molecule type" value="Genomic_DNA"/>
</dbReference>
<feature type="compositionally biased region" description="Low complexity" evidence="1">
    <location>
        <begin position="57"/>
        <end position="70"/>
    </location>
</feature>
<organism evidence="2 3">
    <name type="scientific">Botryobasidium botryosum (strain FD-172 SS1)</name>
    <dbReference type="NCBI Taxonomy" id="930990"/>
    <lineage>
        <taxon>Eukaryota</taxon>
        <taxon>Fungi</taxon>
        <taxon>Dikarya</taxon>
        <taxon>Basidiomycota</taxon>
        <taxon>Agaricomycotina</taxon>
        <taxon>Agaricomycetes</taxon>
        <taxon>Cantharellales</taxon>
        <taxon>Botryobasidiaceae</taxon>
        <taxon>Botryobasidium</taxon>
    </lineage>
</organism>
<dbReference type="AlphaFoldDB" id="A0A067N3B4"/>
<proteinExistence type="predicted"/>
<keyword evidence="3" id="KW-1185">Reference proteome</keyword>
<reference evidence="3" key="1">
    <citation type="journal article" date="2014" name="Proc. Natl. Acad. Sci. U.S.A.">
        <title>Extensive sampling of basidiomycete genomes demonstrates inadequacy of the white-rot/brown-rot paradigm for wood decay fungi.</title>
        <authorList>
            <person name="Riley R."/>
            <person name="Salamov A.A."/>
            <person name="Brown D.W."/>
            <person name="Nagy L.G."/>
            <person name="Floudas D."/>
            <person name="Held B.W."/>
            <person name="Levasseur A."/>
            <person name="Lombard V."/>
            <person name="Morin E."/>
            <person name="Otillar R."/>
            <person name="Lindquist E.A."/>
            <person name="Sun H."/>
            <person name="LaButti K.M."/>
            <person name="Schmutz J."/>
            <person name="Jabbour D."/>
            <person name="Luo H."/>
            <person name="Baker S.E."/>
            <person name="Pisabarro A.G."/>
            <person name="Walton J.D."/>
            <person name="Blanchette R.A."/>
            <person name="Henrissat B."/>
            <person name="Martin F."/>
            <person name="Cullen D."/>
            <person name="Hibbett D.S."/>
            <person name="Grigoriev I.V."/>
        </authorList>
    </citation>
    <scope>NUCLEOTIDE SEQUENCE [LARGE SCALE GENOMIC DNA]</scope>
    <source>
        <strain evidence="3">FD-172 SS1</strain>
    </source>
</reference>
<evidence type="ECO:0000313" key="3">
    <source>
        <dbReference type="Proteomes" id="UP000027195"/>
    </source>
</evidence>
<evidence type="ECO:0000313" key="2">
    <source>
        <dbReference type="EMBL" id="KDQ18637.1"/>
    </source>
</evidence>
<protein>
    <submittedName>
        <fullName evidence="2">Uncharacterized protein</fullName>
    </submittedName>
</protein>
<sequence>MPARRTTPNASATAAPKVATPSDTPTTVITPPPTNAAASSSSNPAVQDVPAAVLKPTSSSGDATAGSDATLGDVPNSFAEVFSLHSPSPEPYQLISDFGVQIGDGEDSEPADKDKRIRPGPLTNEQKAQCHAIAEEYTATMLRMAEEWGVHETTVSRQCGLGVKEHRGPNQWCIWQERWFPENPQRATDKGRMAPALLPRV</sequence>
<name>A0A067N3B4_BOTB1</name>
<feature type="region of interest" description="Disordered" evidence="1">
    <location>
        <begin position="1"/>
        <end position="71"/>
    </location>
</feature>
<dbReference type="STRING" id="930990.A0A067N3B4"/>
<evidence type="ECO:0000256" key="1">
    <source>
        <dbReference type="SAM" id="MobiDB-lite"/>
    </source>
</evidence>
<gene>
    <name evidence="2" type="ORF">BOTBODRAFT_517321</name>
</gene>